<evidence type="ECO:0000313" key="2">
    <source>
        <dbReference type="EMBL" id="KPJ04913.1"/>
    </source>
</evidence>
<reference evidence="2 3" key="1">
    <citation type="journal article" date="2015" name="Nat. Commun.">
        <title>Outbred genome sequencing and CRISPR/Cas9 gene editing in butterflies.</title>
        <authorList>
            <person name="Li X."/>
            <person name="Fan D."/>
            <person name="Zhang W."/>
            <person name="Liu G."/>
            <person name="Zhang L."/>
            <person name="Zhao L."/>
            <person name="Fang X."/>
            <person name="Chen L."/>
            <person name="Dong Y."/>
            <person name="Chen Y."/>
            <person name="Ding Y."/>
            <person name="Zhao R."/>
            <person name="Feng M."/>
            <person name="Zhu Y."/>
            <person name="Feng Y."/>
            <person name="Jiang X."/>
            <person name="Zhu D."/>
            <person name="Xiang H."/>
            <person name="Feng X."/>
            <person name="Li S."/>
            <person name="Wang J."/>
            <person name="Zhang G."/>
            <person name="Kronforst M.R."/>
            <person name="Wang W."/>
        </authorList>
    </citation>
    <scope>NUCLEOTIDE SEQUENCE [LARGE SCALE GENOMIC DNA]</scope>
    <source>
        <strain evidence="2">Ya'a_city_454_Px</strain>
        <tissue evidence="2">Whole body</tissue>
    </source>
</reference>
<evidence type="ECO:0000313" key="3">
    <source>
        <dbReference type="Proteomes" id="UP000053268"/>
    </source>
</evidence>
<accession>A0A0N1I5N5</accession>
<protein>
    <submittedName>
        <fullName evidence="2">Uncharacterized protein</fullName>
    </submittedName>
</protein>
<name>A0A0N1I5N5_PAPXU</name>
<feature type="transmembrane region" description="Helical" evidence="1">
    <location>
        <begin position="20"/>
        <end position="37"/>
    </location>
</feature>
<organism evidence="2 3">
    <name type="scientific">Papilio xuthus</name>
    <name type="common">Asian swallowtail butterfly</name>
    <dbReference type="NCBI Taxonomy" id="66420"/>
    <lineage>
        <taxon>Eukaryota</taxon>
        <taxon>Metazoa</taxon>
        <taxon>Ecdysozoa</taxon>
        <taxon>Arthropoda</taxon>
        <taxon>Hexapoda</taxon>
        <taxon>Insecta</taxon>
        <taxon>Pterygota</taxon>
        <taxon>Neoptera</taxon>
        <taxon>Endopterygota</taxon>
        <taxon>Lepidoptera</taxon>
        <taxon>Glossata</taxon>
        <taxon>Ditrysia</taxon>
        <taxon>Papilionoidea</taxon>
        <taxon>Papilionidae</taxon>
        <taxon>Papilioninae</taxon>
        <taxon>Papilio</taxon>
    </lineage>
</organism>
<keyword evidence="1" id="KW-0812">Transmembrane</keyword>
<gene>
    <name evidence="2" type="ORF">RR46_00535</name>
</gene>
<dbReference type="Proteomes" id="UP000053268">
    <property type="component" value="Unassembled WGS sequence"/>
</dbReference>
<evidence type="ECO:0000256" key="1">
    <source>
        <dbReference type="SAM" id="Phobius"/>
    </source>
</evidence>
<keyword evidence="1" id="KW-1133">Transmembrane helix</keyword>
<proteinExistence type="predicted"/>
<sequence length="95" mass="11098">MTEFNVIRCFLMFQLRCTTLTQMLYSVILFILKWLLMTKAAYDTSSKDITYWTTEKPDILSKIRHITETKDGKTNGSLGRVQRTIPESLIENMTI</sequence>
<dbReference type="EMBL" id="KQ458835">
    <property type="protein sequence ID" value="KPJ04913.1"/>
    <property type="molecule type" value="Genomic_DNA"/>
</dbReference>
<dbReference type="AlphaFoldDB" id="A0A0N1I5N5"/>
<keyword evidence="1" id="KW-0472">Membrane</keyword>
<keyword evidence="3" id="KW-1185">Reference proteome</keyword>